<protein>
    <submittedName>
        <fullName evidence="5">Transcriptional regulator</fullName>
    </submittedName>
</protein>
<dbReference type="InterPro" id="IPR051081">
    <property type="entry name" value="HTH_MetalResp_TranReg"/>
</dbReference>
<dbReference type="SUPFAM" id="SSF46785">
    <property type="entry name" value="Winged helix' DNA-binding domain"/>
    <property type="match status" value="1"/>
</dbReference>
<evidence type="ECO:0000259" key="4">
    <source>
        <dbReference type="PROSITE" id="PS50987"/>
    </source>
</evidence>
<dbReference type="PANTHER" id="PTHR33154">
    <property type="entry name" value="TRANSCRIPTIONAL REGULATOR, ARSR FAMILY"/>
    <property type="match status" value="1"/>
</dbReference>
<dbReference type="CDD" id="cd00090">
    <property type="entry name" value="HTH_ARSR"/>
    <property type="match status" value="1"/>
</dbReference>
<accession>A0A1S9TAQ4</accession>
<dbReference type="InterPro" id="IPR036390">
    <property type="entry name" value="WH_DNA-bd_sf"/>
</dbReference>
<dbReference type="SMART" id="SM00418">
    <property type="entry name" value="HTH_ARSR"/>
    <property type="match status" value="1"/>
</dbReference>
<dbReference type="InterPro" id="IPR011991">
    <property type="entry name" value="ArsR-like_HTH"/>
</dbReference>
<dbReference type="InterPro" id="IPR036388">
    <property type="entry name" value="WH-like_DNA-bd_sf"/>
</dbReference>
<dbReference type="AlphaFoldDB" id="A0A1S9TAQ4"/>
<evidence type="ECO:0000256" key="2">
    <source>
        <dbReference type="ARBA" id="ARBA00023125"/>
    </source>
</evidence>
<name>A0A1S9TAQ4_BACCE</name>
<comment type="caution">
    <text evidence="5">The sequence shown here is derived from an EMBL/GenBank/DDBJ whole genome shotgun (WGS) entry which is preliminary data.</text>
</comment>
<gene>
    <name evidence="5" type="ORF">BW897_30400</name>
</gene>
<dbReference type="PRINTS" id="PR00778">
    <property type="entry name" value="HTHARSR"/>
</dbReference>
<sequence>MKNVFSTEPNELERIAEVLRVLGHPVRLQIVHQLIKKTSLNVSELQRYLAMPQSTVSQHLGKLKSHKVVSYERKGLEVFYRVDDEKVKQTLKILIG</sequence>
<dbReference type="EMBL" id="MUAJ01000069">
    <property type="protein sequence ID" value="OOR07106.1"/>
    <property type="molecule type" value="Genomic_DNA"/>
</dbReference>
<dbReference type="Pfam" id="PF01022">
    <property type="entry name" value="HTH_5"/>
    <property type="match status" value="1"/>
</dbReference>
<evidence type="ECO:0000256" key="3">
    <source>
        <dbReference type="ARBA" id="ARBA00023163"/>
    </source>
</evidence>
<dbReference type="PROSITE" id="PS50987">
    <property type="entry name" value="HTH_ARSR_2"/>
    <property type="match status" value="1"/>
</dbReference>
<keyword evidence="2" id="KW-0238">DNA-binding</keyword>
<reference evidence="5 6" key="1">
    <citation type="submission" date="2017-01" db="EMBL/GenBank/DDBJ databases">
        <title>Bacillus cereus isolates.</title>
        <authorList>
            <person name="Beno S.M."/>
        </authorList>
    </citation>
    <scope>NUCLEOTIDE SEQUENCE [LARGE SCALE GENOMIC DNA]</scope>
    <source>
        <strain evidence="5 6">FSL H8-0485</strain>
    </source>
</reference>
<dbReference type="Proteomes" id="UP000190906">
    <property type="component" value="Unassembled WGS sequence"/>
</dbReference>
<dbReference type="GO" id="GO:0003677">
    <property type="term" value="F:DNA binding"/>
    <property type="evidence" value="ECO:0007669"/>
    <property type="project" value="UniProtKB-KW"/>
</dbReference>
<dbReference type="NCBIfam" id="NF033788">
    <property type="entry name" value="HTH_metalloreg"/>
    <property type="match status" value="1"/>
</dbReference>
<dbReference type="InterPro" id="IPR001845">
    <property type="entry name" value="HTH_ArsR_DNA-bd_dom"/>
</dbReference>
<dbReference type="PANTHER" id="PTHR33154:SF18">
    <property type="entry name" value="ARSENICAL RESISTANCE OPERON REPRESSOR"/>
    <property type="match status" value="1"/>
</dbReference>
<evidence type="ECO:0000256" key="1">
    <source>
        <dbReference type="ARBA" id="ARBA00023015"/>
    </source>
</evidence>
<evidence type="ECO:0000313" key="5">
    <source>
        <dbReference type="EMBL" id="OOR07106.1"/>
    </source>
</evidence>
<dbReference type="Gene3D" id="1.10.10.10">
    <property type="entry name" value="Winged helix-like DNA-binding domain superfamily/Winged helix DNA-binding domain"/>
    <property type="match status" value="1"/>
</dbReference>
<proteinExistence type="predicted"/>
<keyword evidence="3" id="KW-0804">Transcription</keyword>
<feature type="domain" description="HTH arsR-type" evidence="4">
    <location>
        <begin position="7"/>
        <end position="96"/>
    </location>
</feature>
<organism evidence="5 6">
    <name type="scientific">Bacillus cereus</name>
    <dbReference type="NCBI Taxonomy" id="1396"/>
    <lineage>
        <taxon>Bacteria</taxon>
        <taxon>Bacillati</taxon>
        <taxon>Bacillota</taxon>
        <taxon>Bacilli</taxon>
        <taxon>Bacillales</taxon>
        <taxon>Bacillaceae</taxon>
        <taxon>Bacillus</taxon>
        <taxon>Bacillus cereus group</taxon>
    </lineage>
</organism>
<dbReference type="RefSeq" id="WP_078205730.1">
    <property type="nucleotide sequence ID" value="NZ_MUAJ01000069.1"/>
</dbReference>
<evidence type="ECO:0000313" key="6">
    <source>
        <dbReference type="Proteomes" id="UP000190906"/>
    </source>
</evidence>
<dbReference type="GO" id="GO:0003700">
    <property type="term" value="F:DNA-binding transcription factor activity"/>
    <property type="evidence" value="ECO:0007669"/>
    <property type="project" value="InterPro"/>
</dbReference>
<keyword evidence="1" id="KW-0805">Transcription regulation</keyword>